<evidence type="ECO:0008006" key="3">
    <source>
        <dbReference type="Google" id="ProtNLM"/>
    </source>
</evidence>
<dbReference type="InterPro" id="IPR001387">
    <property type="entry name" value="Cro/C1-type_HTH"/>
</dbReference>
<sequence length="75" mass="8452">MAEGYTLRQWLDEKRGRVKFLADKLQKHYSWVSQIANGNRKAPLDTAIKISELTGNAVSVESIAKAYKNKSSLLN</sequence>
<reference evidence="1 2" key="1">
    <citation type="journal article" date="2017" name="MBio">
        <title>Type VI secretion-mediated competition in the bee gut microbiome.</title>
        <authorList>
            <person name="Steele M.I."/>
            <person name="Kwong W.K."/>
            <person name="Powell J.E."/>
            <person name="Whiteley M."/>
            <person name="Moran N.A."/>
        </authorList>
    </citation>
    <scope>NUCLEOTIDE SEQUENCE [LARGE SCALE GENOMIC DNA]</scope>
    <source>
        <strain evidence="1 2">App2-2</strain>
    </source>
</reference>
<evidence type="ECO:0000313" key="2">
    <source>
        <dbReference type="Proteomes" id="UP000231293"/>
    </source>
</evidence>
<accession>A0A2N9WVD9</accession>
<dbReference type="CDD" id="cd00093">
    <property type="entry name" value="HTH_XRE"/>
    <property type="match status" value="1"/>
</dbReference>
<gene>
    <name evidence="1" type="ORF">BGI32_03700</name>
</gene>
<evidence type="ECO:0000313" key="1">
    <source>
        <dbReference type="EMBL" id="PIT16924.1"/>
    </source>
</evidence>
<dbReference type="RefSeq" id="WP_100113326.1">
    <property type="nucleotide sequence ID" value="NZ_MDVB01000048.1"/>
</dbReference>
<dbReference type="SUPFAM" id="SSF47413">
    <property type="entry name" value="lambda repressor-like DNA-binding domains"/>
    <property type="match status" value="1"/>
</dbReference>
<dbReference type="Proteomes" id="UP000231293">
    <property type="component" value="Unassembled WGS sequence"/>
</dbReference>
<dbReference type="GO" id="GO:0003677">
    <property type="term" value="F:DNA binding"/>
    <property type="evidence" value="ECO:0007669"/>
    <property type="project" value="InterPro"/>
</dbReference>
<organism evidence="1 2">
    <name type="scientific">Snodgrassella alvi</name>
    <dbReference type="NCBI Taxonomy" id="1196083"/>
    <lineage>
        <taxon>Bacteria</taxon>
        <taxon>Pseudomonadati</taxon>
        <taxon>Pseudomonadota</taxon>
        <taxon>Betaproteobacteria</taxon>
        <taxon>Neisseriales</taxon>
        <taxon>Neisseriaceae</taxon>
        <taxon>Snodgrassella</taxon>
    </lineage>
</organism>
<protein>
    <recommendedName>
        <fullName evidence="3">HTH cro/C1-type domain-containing protein</fullName>
    </recommendedName>
</protein>
<name>A0A2N9WVD9_9NEIS</name>
<dbReference type="AlphaFoldDB" id="A0A2N9WVD9"/>
<dbReference type="EMBL" id="MDVB01000048">
    <property type="protein sequence ID" value="PIT16924.1"/>
    <property type="molecule type" value="Genomic_DNA"/>
</dbReference>
<dbReference type="Gene3D" id="1.10.260.40">
    <property type="entry name" value="lambda repressor-like DNA-binding domains"/>
    <property type="match status" value="1"/>
</dbReference>
<proteinExistence type="predicted"/>
<comment type="caution">
    <text evidence="1">The sequence shown here is derived from an EMBL/GenBank/DDBJ whole genome shotgun (WGS) entry which is preliminary data.</text>
</comment>
<dbReference type="InterPro" id="IPR010982">
    <property type="entry name" value="Lambda_DNA-bd_dom_sf"/>
</dbReference>